<dbReference type="PANTHER" id="PTHR15136">
    <property type="entry name" value="STROMAL INTERACTION MOLECULE HOMOLOG"/>
    <property type="match status" value="1"/>
</dbReference>
<dbReference type="Gene3D" id="1.10.150.50">
    <property type="entry name" value="Transcription Factor, Ets-1"/>
    <property type="match status" value="1"/>
</dbReference>
<dbReference type="Gene3D" id="1.10.287.3550">
    <property type="match status" value="1"/>
</dbReference>
<evidence type="ECO:0000256" key="10">
    <source>
        <dbReference type="ARBA" id="ARBA00023065"/>
    </source>
</evidence>
<dbReference type="GO" id="GO:0051049">
    <property type="term" value="P:regulation of transport"/>
    <property type="evidence" value="ECO:0007669"/>
    <property type="project" value="UniProtKB-ARBA"/>
</dbReference>
<keyword evidence="6 15" id="KW-0732">Signal</keyword>
<accession>A0A9W3B6T4</accession>
<evidence type="ECO:0000256" key="9">
    <source>
        <dbReference type="ARBA" id="ARBA00023054"/>
    </source>
</evidence>
<feature type="region of interest" description="Disordered" evidence="13">
    <location>
        <begin position="772"/>
        <end position="833"/>
    </location>
</feature>
<dbReference type="Pfam" id="PF16533">
    <property type="entry name" value="SOAR"/>
    <property type="match status" value="1"/>
</dbReference>
<organism evidence="17 18">
    <name type="scientific">Biomphalaria glabrata</name>
    <name type="common">Bloodfluke planorb</name>
    <name type="synonym">Freshwater snail</name>
    <dbReference type="NCBI Taxonomy" id="6526"/>
    <lineage>
        <taxon>Eukaryota</taxon>
        <taxon>Metazoa</taxon>
        <taxon>Spiralia</taxon>
        <taxon>Lophotrochozoa</taxon>
        <taxon>Mollusca</taxon>
        <taxon>Gastropoda</taxon>
        <taxon>Heterobranchia</taxon>
        <taxon>Euthyneura</taxon>
        <taxon>Panpulmonata</taxon>
        <taxon>Hygrophila</taxon>
        <taxon>Lymnaeoidea</taxon>
        <taxon>Planorbidae</taxon>
        <taxon>Biomphalaria</taxon>
    </lineage>
</organism>
<feature type="coiled-coil region" evidence="12">
    <location>
        <begin position="249"/>
        <end position="279"/>
    </location>
</feature>
<name>A0A9W3B6T4_BIOGL</name>
<keyword evidence="11 14" id="KW-0472">Membrane</keyword>
<evidence type="ECO:0000256" key="5">
    <source>
        <dbReference type="ARBA" id="ARBA00022723"/>
    </source>
</evidence>
<dbReference type="GeneID" id="106054634"/>
<dbReference type="InterPro" id="IPR001660">
    <property type="entry name" value="SAM"/>
</dbReference>
<dbReference type="Gene3D" id="1.20.5.340">
    <property type="match status" value="1"/>
</dbReference>
<proteinExistence type="predicted"/>
<keyword evidence="5" id="KW-0479">Metal-binding</keyword>
<protein>
    <submittedName>
        <fullName evidence="18">Stromal interaction molecule 1-like isoform X6</fullName>
    </submittedName>
</protein>
<evidence type="ECO:0000256" key="4">
    <source>
        <dbReference type="ARBA" id="ARBA00022692"/>
    </source>
</evidence>
<dbReference type="Gene3D" id="1.10.238.180">
    <property type="match status" value="1"/>
</dbReference>
<dbReference type="GO" id="GO:0005783">
    <property type="term" value="C:endoplasmic reticulum"/>
    <property type="evidence" value="ECO:0007669"/>
    <property type="project" value="TreeGrafter"/>
</dbReference>
<evidence type="ECO:0000256" key="3">
    <source>
        <dbReference type="ARBA" id="ARBA00022568"/>
    </source>
</evidence>
<feature type="chain" id="PRO_5040905873" evidence="15">
    <location>
        <begin position="32"/>
        <end position="833"/>
    </location>
</feature>
<dbReference type="InterPro" id="IPR057835">
    <property type="entry name" value="EF-hand_STIM1/2"/>
</dbReference>
<evidence type="ECO:0000256" key="12">
    <source>
        <dbReference type="SAM" id="Coils"/>
    </source>
</evidence>
<evidence type="ECO:0000256" key="7">
    <source>
        <dbReference type="ARBA" id="ARBA00022837"/>
    </source>
</evidence>
<evidence type="ECO:0000313" key="18">
    <source>
        <dbReference type="RefSeq" id="XP_055895180.1"/>
    </source>
</evidence>
<keyword evidence="7" id="KW-0106">Calcium</keyword>
<dbReference type="PROSITE" id="PS50105">
    <property type="entry name" value="SAM_DOMAIN"/>
    <property type="match status" value="1"/>
</dbReference>
<feature type="domain" description="SAM" evidence="16">
    <location>
        <begin position="142"/>
        <end position="199"/>
    </location>
</feature>
<keyword evidence="3" id="KW-0109">Calcium transport</keyword>
<keyword evidence="10" id="KW-0406">Ion transport</keyword>
<dbReference type="GO" id="GO:0005886">
    <property type="term" value="C:plasma membrane"/>
    <property type="evidence" value="ECO:0007669"/>
    <property type="project" value="TreeGrafter"/>
</dbReference>
<evidence type="ECO:0000256" key="1">
    <source>
        <dbReference type="ARBA" id="ARBA00004479"/>
    </source>
</evidence>
<evidence type="ECO:0000256" key="8">
    <source>
        <dbReference type="ARBA" id="ARBA00022989"/>
    </source>
</evidence>
<evidence type="ECO:0000256" key="11">
    <source>
        <dbReference type="ARBA" id="ARBA00023136"/>
    </source>
</evidence>
<feature type="coiled-coil region" evidence="12">
    <location>
        <begin position="336"/>
        <end position="377"/>
    </location>
</feature>
<dbReference type="RefSeq" id="XP_055895180.1">
    <property type="nucleotide sequence ID" value="XM_056039205.1"/>
</dbReference>
<dbReference type="GO" id="GO:0002115">
    <property type="term" value="P:store-operated calcium entry"/>
    <property type="evidence" value="ECO:0007669"/>
    <property type="project" value="TreeGrafter"/>
</dbReference>
<keyword evidence="8 14" id="KW-1133">Transmembrane helix</keyword>
<dbReference type="PANTHER" id="PTHR15136:SF5">
    <property type="entry name" value="STROMAL INTERACTION MOLECULE HOMOLOG"/>
    <property type="match status" value="1"/>
</dbReference>
<dbReference type="GO" id="GO:0005509">
    <property type="term" value="F:calcium ion binding"/>
    <property type="evidence" value="ECO:0007669"/>
    <property type="project" value="TreeGrafter"/>
</dbReference>
<feature type="transmembrane region" description="Helical" evidence="14">
    <location>
        <begin position="222"/>
        <end position="244"/>
    </location>
</feature>
<evidence type="ECO:0000313" key="17">
    <source>
        <dbReference type="Proteomes" id="UP001165740"/>
    </source>
</evidence>
<keyword evidence="2" id="KW-0813">Transport</keyword>
<dbReference type="Proteomes" id="UP001165740">
    <property type="component" value="Chromosome 8"/>
</dbReference>
<evidence type="ECO:0000256" key="2">
    <source>
        <dbReference type="ARBA" id="ARBA00022448"/>
    </source>
</evidence>
<dbReference type="Pfam" id="PF07647">
    <property type="entry name" value="SAM_2"/>
    <property type="match status" value="1"/>
</dbReference>
<evidence type="ECO:0000259" key="16">
    <source>
        <dbReference type="PROSITE" id="PS50105"/>
    </source>
</evidence>
<dbReference type="GO" id="GO:0006874">
    <property type="term" value="P:intracellular calcium ion homeostasis"/>
    <property type="evidence" value="ECO:0007669"/>
    <property type="project" value="TreeGrafter"/>
</dbReference>
<sequence>MKRLSSVQKTPQTKFFFWIFILCVLHSFYTAAENTDVNEHLVSVQTPIKKKNGGESPVFECKVDDKDCEKDKLGLAAIKTLHHLIDDDQNGNVDQSESDEFLRDELQYTDGFERQALFHNNDKLISVEDLWKAWKHSVVYNWTVDDVLEWLIQDVDLPQYKQAFHNNGIDGSVLPRLVNATGPLLSSLGIRNPVHKQKLSLKAMDTVLFGAPKRVHSYAKDLLLISSLIIAIGGCWFACLHHRYSQTQVKKMMKDLESLQKAEDALKKLSKELADAEKNQISMPHDKSEELRILRQSLGNMRSCLRRHINLFDQNSIRLKIPQVATGEKSPVSLSREGSILRRKEGERKLQQAEEELASLREALTEAENRLEIQQQLESQWSVPGELQAWLQLTHELEQIHYNAKRQAAERQLMLARDGCDKIKKRNKAFFGSLRMAHSNSLDDIDQSILDARAALEEVKQDLQERLHRWHTIELLCGFSVISNPGLLALRQALGRDPGGNLSTRLPGSLLAPVSIDEADEDLPPTGYTGAPLAPSGKSSTFLKQQTQDGSTGSLSHVGKAQPSVSHSIPMLARRGSRDNNLQDFVPTPPVVSLNTSPSTVSFHLGESPYQHERSQSNGSLAHIANRPSFTQSHSYTPYVGQSTSSPPAVSPSLSKVNSSGQLLASNTIPRNGQSSFKMYSSVSGNHLTPQTSPATTPGQETSEPKIVRSDSRDILNNNLNSFNHNQLVTSTPGGPALKVVNAQHVLTMNNHLEDSDATSLDSLPRTLNLSSIPKSFNDRSPDQDVSSVETDSLFGKEGSPVSDGPEPVSEKRQSKKKKFLPKFLQKHKVKTS</sequence>
<gene>
    <name evidence="18" type="primary">LOC106054634</name>
</gene>
<evidence type="ECO:0000256" key="13">
    <source>
        <dbReference type="SAM" id="MobiDB-lite"/>
    </source>
</evidence>
<evidence type="ECO:0000256" key="14">
    <source>
        <dbReference type="SAM" id="Phobius"/>
    </source>
</evidence>
<evidence type="ECO:0000256" key="6">
    <source>
        <dbReference type="ARBA" id="ARBA00022729"/>
    </source>
</evidence>
<feature type="compositionally biased region" description="Polar residues" evidence="13">
    <location>
        <begin position="537"/>
        <end position="555"/>
    </location>
</feature>
<comment type="subcellular location">
    <subcellularLocation>
        <location evidence="1">Membrane</location>
        <topology evidence="1">Single-pass type I membrane protein</topology>
    </subcellularLocation>
</comment>
<dbReference type="Pfam" id="PF25578">
    <property type="entry name" value="EF-hand_STIM1"/>
    <property type="match status" value="1"/>
</dbReference>
<feature type="signal peptide" evidence="15">
    <location>
        <begin position="1"/>
        <end position="31"/>
    </location>
</feature>
<dbReference type="FunFam" id="1.10.238.180:FF:000001">
    <property type="entry name" value="Stromal interaction molecule 1"/>
    <property type="match status" value="1"/>
</dbReference>
<feature type="region of interest" description="Disordered" evidence="13">
    <location>
        <begin position="519"/>
        <end position="566"/>
    </location>
</feature>
<reference evidence="18" key="1">
    <citation type="submission" date="2025-08" db="UniProtKB">
        <authorList>
            <consortium name="RefSeq"/>
        </authorList>
    </citation>
    <scope>IDENTIFICATION</scope>
</reference>
<feature type="compositionally biased region" description="Basic residues" evidence="13">
    <location>
        <begin position="814"/>
        <end position="833"/>
    </location>
</feature>
<dbReference type="SMART" id="SM00454">
    <property type="entry name" value="SAM"/>
    <property type="match status" value="1"/>
</dbReference>
<dbReference type="SUPFAM" id="SSF47769">
    <property type="entry name" value="SAM/Pointed domain"/>
    <property type="match status" value="1"/>
</dbReference>
<keyword evidence="9 12" id="KW-0175">Coiled coil</keyword>
<keyword evidence="4 14" id="KW-0812">Transmembrane</keyword>
<feature type="compositionally biased region" description="Polar residues" evidence="13">
    <location>
        <begin position="632"/>
        <end position="702"/>
    </location>
</feature>
<dbReference type="CDD" id="cd11722">
    <property type="entry name" value="SOAR"/>
    <property type="match status" value="1"/>
</dbReference>
<dbReference type="InterPro" id="IPR032393">
    <property type="entry name" value="SOAR_STIM1/2"/>
</dbReference>
<dbReference type="InterPro" id="IPR037608">
    <property type="entry name" value="STIM1/2"/>
</dbReference>
<dbReference type="InterPro" id="IPR013761">
    <property type="entry name" value="SAM/pointed_sf"/>
</dbReference>
<dbReference type="AlphaFoldDB" id="A0A9W3B6T4"/>
<keyword evidence="17" id="KW-1185">Reference proteome</keyword>
<dbReference type="GO" id="GO:0005246">
    <property type="term" value="F:calcium channel regulator activity"/>
    <property type="evidence" value="ECO:0007669"/>
    <property type="project" value="InterPro"/>
</dbReference>
<feature type="region of interest" description="Disordered" evidence="13">
    <location>
        <begin position="632"/>
        <end position="706"/>
    </location>
</feature>
<evidence type="ECO:0000256" key="15">
    <source>
        <dbReference type="SAM" id="SignalP"/>
    </source>
</evidence>